<dbReference type="PANTHER" id="PTHR11178">
    <property type="entry name" value="IRON-SULFUR CLUSTER SCAFFOLD PROTEIN NFU-RELATED"/>
    <property type="match status" value="1"/>
</dbReference>
<dbReference type="Gene3D" id="3.30.300.130">
    <property type="entry name" value="Fe-S cluster assembly (FSCA)"/>
    <property type="match status" value="1"/>
</dbReference>
<sequence length="99" mass="10432">MCLIVGATASQVGIVLGELEAEMSMRQQVEETIEVIRPALQADGGDIILREVDESSGVVTVTLTGACTTCPASDQTLKAGIERIMKDRIDGVTEVVQVA</sequence>
<evidence type="ECO:0000313" key="4">
    <source>
        <dbReference type="EMBL" id="CAB4655295.1"/>
    </source>
</evidence>
<dbReference type="EMBL" id="CAEZTC010000146">
    <property type="protein sequence ID" value="CAB4565825.1"/>
    <property type="molecule type" value="Genomic_DNA"/>
</dbReference>
<proteinExistence type="inferred from homology"/>
<dbReference type="SUPFAM" id="SSF117916">
    <property type="entry name" value="Fe-S cluster assembly (FSCA) domain-like"/>
    <property type="match status" value="1"/>
</dbReference>
<reference evidence="3" key="1">
    <citation type="submission" date="2020-05" db="EMBL/GenBank/DDBJ databases">
        <authorList>
            <person name="Chiriac C."/>
            <person name="Salcher M."/>
            <person name="Ghai R."/>
            <person name="Kavagutti S V."/>
        </authorList>
    </citation>
    <scope>NUCLEOTIDE SEQUENCE</scope>
</reference>
<dbReference type="GO" id="GO:0016226">
    <property type="term" value="P:iron-sulfur cluster assembly"/>
    <property type="evidence" value="ECO:0007669"/>
    <property type="project" value="InterPro"/>
</dbReference>
<dbReference type="InterPro" id="IPR001075">
    <property type="entry name" value="NIF_FeS_clus_asmbl_NifU_C"/>
</dbReference>
<dbReference type="GO" id="GO:0051536">
    <property type="term" value="F:iron-sulfur cluster binding"/>
    <property type="evidence" value="ECO:0007669"/>
    <property type="project" value="InterPro"/>
</dbReference>
<feature type="domain" description="NIF system FeS cluster assembly NifU C-terminal" evidence="2">
    <location>
        <begin position="29"/>
        <end position="96"/>
    </location>
</feature>
<dbReference type="EMBL" id="CAEZWE010000040">
    <property type="protein sequence ID" value="CAB4655295.1"/>
    <property type="molecule type" value="Genomic_DNA"/>
</dbReference>
<dbReference type="InterPro" id="IPR034904">
    <property type="entry name" value="FSCA_dom_sf"/>
</dbReference>
<evidence type="ECO:0000256" key="1">
    <source>
        <dbReference type="ARBA" id="ARBA00006420"/>
    </source>
</evidence>
<dbReference type="GO" id="GO:0005506">
    <property type="term" value="F:iron ion binding"/>
    <property type="evidence" value="ECO:0007669"/>
    <property type="project" value="InterPro"/>
</dbReference>
<dbReference type="AlphaFoldDB" id="A0A6J6DSE8"/>
<name>A0A6J6DSE8_9ZZZZ</name>
<dbReference type="Pfam" id="PF01106">
    <property type="entry name" value="NifU"/>
    <property type="match status" value="1"/>
</dbReference>
<comment type="similarity">
    <text evidence="1">Belongs to the NifU family.</text>
</comment>
<accession>A0A6J6DSE8</accession>
<gene>
    <name evidence="3" type="ORF">UFOPK1572_01103</name>
    <name evidence="4" type="ORF">UFOPK2169_01036</name>
</gene>
<evidence type="ECO:0000313" key="3">
    <source>
        <dbReference type="EMBL" id="CAB4565825.1"/>
    </source>
</evidence>
<dbReference type="PANTHER" id="PTHR11178:SF1">
    <property type="entry name" value="NFU1 IRON-SULFUR CLUSTER SCAFFOLD HOMOLOG, MITOCHONDRIAL"/>
    <property type="match status" value="1"/>
</dbReference>
<organism evidence="3">
    <name type="scientific">freshwater metagenome</name>
    <dbReference type="NCBI Taxonomy" id="449393"/>
    <lineage>
        <taxon>unclassified sequences</taxon>
        <taxon>metagenomes</taxon>
        <taxon>ecological metagenomes</taxon>
    </lineage>
</organism>
<evidence type="ECO:0000259" key="2">
    <source>
        <dbReference type="Pfam" id="PF01106"/>
    </source>
</evidence>
<protein>
    <submittedName>
        <fullName evidence="3">Unannotated protein</fullName>
    </submittedName>
</protein>